<dbReference type="SUPFAM" id="SSF54534">
    <property type="entry name" value="FKBP-like"/>
    <property type="match status" value="1"/>
</dbReference>
<feature type="repeat" description="TPR" evidence="5">
    <location>
        <begin position="287"/>
        <end position="320"/>
    </location>
</feature>
<dbReference type="Gene3D" id="1.25.40.10">
    <property type="entry name" value="Tetratricopeptide repeat domain"/>
    <property type="match status" value="1"/>
</dbReference>
<dbReference type="EC" id="5.2.1.8" evidence="4"/>
<dbReference type="InterPro" id="IPR001179">
    <property type="entry name" value="PPIase_FKBP_dom"/>
</dbReference>
<proteinExistence type="inferred from homology"/>
<evidence type="ECO:0000259" key="6">
    <source>
        <dbReference type="PROSITE" id="PS50059"/>
    </source>
</evidence>
<dbReference type="RefSeq" id="XP_026487518.2">
    <property type="nucleotide sequence ID" value="XM_026631733.2"/>
</dbReference>
<evidence type="ECO:0000256" key="1">
    <source>
        <dbReference type="ARBA" id="ARBA00009648"/>
    </source>
</evidence>
<evidence type="ECO:0000256" key="4">
    <source>
        <dbReference type="PROSITE-ProRule" id="PRU00277"/>
    </source>
</evidence>
<reference evidence="8" key="1">
    <citation type="submission" date="2025-08" db="UniProtKB">
        <authorList>
            <consortium name="RefSeq"/>
        </authorList>
    </citation>
    <scope>IDENTIFICATION</scope>
    <source>
        <tissue evidence="8">Whole body</tissue>
    </source>
</reference>
<dbReference type="SMART" id="SM00028">
    <property type="entry name" value="TPR"/>
    <property type="match status" value="2"/>
</dbReference>
<dbReference type="InterPro" id="IPR011990">
    <property type="entry name" value="TPR-like_helical_dom_sf"/>
</dbReference>
<evidence type="ECO:0000256" key="3">
    <source>
        <dbReference type="ARBA" id="ARBA00022803"/>
    </source>
</evidence>
<evidence type="ECO:0000256" key="2">
    <source>
        <dbReference type="ARBA" id="ARBA00022737"/>
    </source>
</evidence>
<accession>A0A8B8HRP8</accession>
<dbReference type="Pfam" id="PF13181">
    <property type="entry name" value="TPR_8"/>
    <property type="match status" value="1"/>
</dbReference>
<organism evidence="7 8">
    <name type="scientific">Vanessa tameamea</name>
    <name type="common">Kamehameha butterfly</name>
    <dbReference type="NCBI Taxonomy" id="334116"/>
    <lineage>
        <taxon>Eukaryota</taxon>
        <taxon>Metazoa</taxon>
        <taxon>Ecdysozoa</taxon>
        <taxon>Arthropoda</taxon>
        <taxon>Hexapoda</taxon>
        <taxon>Insecta</taxon>
        <taxon>Pterygota</taxon>
        <taxon>Neoptera</taxon>
        <taxon>Endopterygota</taxon>
        <taxon>Lepidoptera</taxon>
        <taxon>Glossata</taxon>
        <taxon>Ditrysia</taxon>
        <taxon>Papilionoidea</taxon>
        <taxon>Nymphalidae</taxon>
        <taxon>Nymphalinae</taxon>
        <taxon>Vanessa</taxon>
    </lineage>
</organism>
<sequence length="427" mass="48768">MDTKEPPLALENGLDLGKLFTTGSVLHINEDYDDTEYNAIFENNEDKIIDYIGGPVSSFEVFEKQLKPVDENGLVKKKILEEGGGLPLNKGCTVSLFFSGYWENETEPFDYTKSHKPLVVNLNENGLLPGIQIAIESMLVGEMAVFHLSYVVMYGQMGVPPRIKPKADCIFYIKLIKSINTPKDGKLDFSESNIFDRVHHEVKVLYSLGVTLHKTKNFTVAIQSFRKAINMLHRCRLADEKEENIQEKLLIKLYINLLVCYNETKQPLKSCTICKELNRLNSLWNNVKALFHNAKALRMIGQFDAAQKRLKRALQLCPDNEKIIAEFTVLTKTRASCNQAKLVENKILDSNIINDSFKTEVDNLIKNFKENVNICKLTLPDNLNAAEMDYIKETCVKENLFCNQIQKDYLLDKEEQVPIESKIDLFI</sequence>
<comment type="similarity">
    <text evidence="1">Belongs to the FKBP6 family.</text>
</comment>
<dbReference type="InterPro" id="IPR042282">
    <property type="entry name" value="FKBP6/shu"/>
</dbReference>
<protein>
    <recommendedName>
        <fullName evidence="4">peptidylprolyl isomerase</fullName>
        <ecNumber evidence="4">5.2.1.8</ecNumber>
    </recommendedName>
</protein>
<dbReference type="Pfam" id="PF00254">
    <property type="entry name" value="FKBP_C"/>
    <property type="match status" value="1"/>
</dbReference>
<feature type="repeat" description="TPR" evidence="5">
    <location>
        <begin position="202"/>
        <end position="235"/>
    </location>
</feature>
<dbReference type="OrthoDB" id="8116123at2759"/>
<dbReference type="Proteomes" id="UP001652626">
    <property type="component" value="Chromosome 4"/>
</dbReference>
<dbReference type="GeneID" id="113394426"/>
<keyword evidence="3 5" id="KW-0802">TPR repeat</keyword>
<feature type="domain" description="PPIase FKBP-type" evidence="6">
    <location>
        <begin position="91"/>
        <end position="179"/>
    </location>
</feature>
<keyword evidence="4" id="KW-0413">Isomerase</keyword>
<evidence type="ECO:0000256" key="5">
    <source>
        <dbReference type="PROSITE-ProRule" id="PRU00339"/>
    </source>
</evidence>
<dbReference type="PANTHER" id="PTHR46674">
    <property type="entry name" value="INACTIVE PEPTIDYL-PROLYL CIS-TRANS ISOMERASE FKBP6"/>
    <property type="match status" value="1"/>
</dbReference>
<dbReference type="InterPro" id="IPR019734">
    <property type="entry name" value="TPR_rpt"/>
</dbReference>
<dbReference type="InterPro" id="IPR046357">
    <property type="entry name" value="PPIase_dom_sf"/>
</dbReference>
<dbReference type="PROSITE" id="PS50059">
    <property type="entry name" value="FKBP_PPIASE"/>
    <property type="match status" value="1"/>
</dbReference>
<comment type="catalytic activity">
    <reaction evidence="4">
        <text>[protein]-peptidylproline (omega=180) = [protein]-peptidylproline (omega=0)</text>
        <dbReference type="Rhea" id="RHEA:16237"/>
        <dbReference type="Rhea" id="RHEA-COMP:10747"/>
        <dbReference type="Rhea" id="RHEA-COMP:10748"/>
        <dbReference type="ChEBI" id="CHEBI:83833"/>
        <dbReference type="ChEBI" id="CHEBI:83834"/>
        <dbReference type="EC" id="5.2.1.8"/>
    </reaction>
</comment>
<dbReference type="PANTHER" id="PTHR46674:SF1">
    <property type="entry name" value="INACTIVE PEPTIDYL-PROLYL CIS-TRANS ISOMERASE FKBP6"/>
    <property type="match status" value="1"/>
</dbReference>
<gene>
    <name evidence="8" type="primary">LOC113394426</name>
</gene>
<keyword evidence="2" id="KW-0677">Repeat</keyword>
<keyword evidence="7" id="KW-1185">Reference proteome</keyword>
<name>A0A8B8HRP8_VANTA</name>
<dbReference type="SUPFAM" id="SSF48452">
    <property type="entry name" value="TPR-like"/>
    <property type="match status" value="1"/>
</dbReference>
<dbReference type="PROSITE" id="PS50005">
    <property type="entry name" value="TPR"/>
    <property type="match status" value="2"/>
</dbReference>
<evidence type="ECO:0000313" key="7">
    <source>
        <dbReference type="Proteomes" id="UP001652626"/>
    </source>
</evidence>
<keyword evidence="4" id="KW-0697">Rotamase</keyword>
<dbReference type="OMA" id="PYEKADF"/>
<evidence type="ECO:0000313" key="8">
    <source>
        <dbReference type="RefSeq" id="XP_026487518.2"/>
    </source>
</evidence>
<dbReference type="Gene3D" id="3.10.50.40">
    <property type="match status" value="1"/>
</dbReference>